<dbReference type="EMBL" id="JACVHF010000017">
    <property type="protein sequence ID" value="MBC9785727.1"/>
    <property type="molecule type" value="Genomic_DNA"/>
</dbReference>
<accession>A0ABR7T669</accession>
<reference evidence="1 2" key="1">
    <citation type="submission" date="2020-07" db="EMBL/GenBank/DDBJ databases">
        <title>Draft whole-genome sequence of Heliobacterium chlorum DSM 3682, type strain.</title>
        <authorList>
            <person name="Kyndt J.A."/>
            <person name="Meyer T.E."/>
            <person name="Imhoff J.F."/>
        </authorList>
    </citation>
    <scope>NUCLEOTIDE SEQUENCE [LARGE SCALE GENOMIC DNA]</scope>
    <source>
        <strain evidence="1 2">DSM 3682</strain>
    </source>
</reference>
<name>A0ABR7T669_HELCL</name>
<organism evidence="1 2">
    <name type="scientific">Heliobacterium chlorum</name>
    <dbReference type="NCBI Taxonomy" id="2698"/>
    <lineage>
        <taxon>Bacteria</taxon>
        <taxon>Bacillati</taxon>
        <taxon>Bacillota</taxon>
        <taxon>Clostridia</taxon>
        <taxon>Eubacteriales</taxon>
        <taxon>Heliobacteriaceae</taxon>
        <taxon>Heliobacterium</taxon>
    </lineage>
</organism>
<keyword evidence="2" id="KW-1185">Reference proteome</keyword>
<comment type="caution">
    <text evidence="1">The sequence shown here is derived from an EMBL/GenBank/DDBJ whole genome shotgun (WGS) entry which is preliminary data.</text>
</comment>
<dbReference type="RefSeq" id="WP_188041169.1">
    <property type="nucleotide sequence ID" value="NZ_JACVHF010000017.1"/>
</dbReference>
<evidence type="ECO:0008006" key="3">
    <source>
        <dbReference type="Google" id="ProtNLM"/>
    </source>
</evidence>
<proteinExistence type="predicted"/>
<sequence>MKRFVVLMLFIAAFIYIGSKNHLFPPKGLFDLEKTFKSAVQEGAQLVQSAVNNPEETQDKLNQRLTKILDDVNQINQDLLAHARDPRRLAEQFGVRHLPRPKDPDVDARTQKTPVGLHIAPGDRGVSDSILQTATQLVQSTAMPILSANLNHTPSDQTEIVLYSQKTTYGQALLQAGIDPNMIVSIVQNTGGITIGSDVWIPLYNQQDRSMLGNVLTHELVHVVFNEEGIGEKLPTWMNEGIAWQLGMQAQKKLNPAMAREMTSLLNSQVRTASKQGRLLPLSASQEDILRADYNVEWEDYMAVDALVKKYGEEKLRTFLRDAVKKGVPNSFKACYGMTMEQYEAEFLASAQ</sequence>
<protein>
    <recommendedName>
        <fullName evidence="3">Peptidase MA-like domain-containing protein</fullName>
    </recommendedName>
</protein>
<evidence type="ECO:0000313" key="2">
    <source>
        <dbReference type="Proteomes" id="UP000617402"/>
    </source>
</evidence>
<dbReference type="Proteomes" id="UP000617402">
    <property type="component" value="Unassembled WGS sequence"/>
</dbReference>
<evidence type="ECO:0000313" key="1">
    <source>
        <dbReference type="EMBL" id="MBC9785727.1"/>
    </source>
</evidence>
<gene>
    <name evidence="1" type="ORF">H1S01_14640</name>
</gene>